<evidence type="ECO:0000256" key="4">
    <source>
        <dbReference type="ARBA" id="ARBA00022692"/>
    </source>
</evidence>
<evidence type="ECO:0000256" key="2">
    <source>
        <dbReference type="ARBA" id="ARBA00022448"/>
    </source>
</evidence>
<sequence length="1100" mass="122841">MRRKILLSLMAVFFMAAASAQTRTVRGSVVDENDTPVIGATVIVKDSPTLGTSTDVNGEFVLKDLPAGGGGELQVSYVGYKTRTIAITPNVRIKLEPDAQAVEAVVVTGMTKTDKRLFTGASDQLVADDVKLSGMADISRGLEGRSAGVSVQNVSGTFGTAPKIRVRGATSIFGSSKPLWVVDGIIMEDVVDIDADALSSGDATTLISSAIAGLNAEDIESFNILKDGSATSIYGARAMAGVIVITTKKGRAGVSRINYTGEFTYRMIPSYNEFNIMNSQDQMAVYEEMRKKGWLNLAETANRSESGVYGRMYNLISASLMENTPEAITGYLRSAEYRNTDWFQALFNNNIMHSHSVSLTSGTEKSSYYASLSALYDPGWTKTSKVSRYTANLNATYNILDNLTLNLISNASYRKQKAPGTLSSTTDAVTGTVKRDFDINPYSYAMNTSRTLDKDAYYTRNYAPFNILHELDANYMDLDVVDTKFQAELKWEPVKGLELAALAAVKYNATVQEHHITDESNQATAYRTDSPTTVRNNNPFLYKDPDNPYAVKEVVLPVGGIYERDDRKMYSYDFRLTATYNTTIKNAHIINLFAGMEVNSADRHNTWFRGWGLQYDMGMTPFYDYRIFKKGQEEGSKYYTLGDTYYRNNAYYFNGTYSYKGRYTVNGTFRYEGTNKLGKSRKSRWLPTWNISGAWNLHEESWFQKAQPALSHLSLKASYSLTADRGPSTVTNSRVVINAYTPWRPSAGDGESGLKIEDLENSSLTYEKKHELNIGADMGFANNRINLVVDWYKRNNFDLIGDVTTQGIGGIIKKKGNVAEMKSNGIEISLSTKNIKTKNFSWTTDFIYSHIHNEVSKLETSVRVMDLVAGSGFTLEGYPVRSLFSIPFMGLNEIGLPTFLDQNGDISTTGINFQERENLSFLQYSGSVDPTDMGSFGNIFQWKGIKLNVFITYSFGNVVRLNPVFKSYYSDLTAMPREFKNRWMVTGDEKKTNIPTILSQRMYHDNNNLSRAYSAYNYSTARIAKGDFIRMKEISLTYDFPKKLISKLKFQSLSVKFQATNLFLIYADKKLNGQDPEFFNTGGVAAPVPRQFTLTIRIGL</sequence>
<dbReference type="InterPro" id="IPR012910">
    <property type="entry name" value="Plug_dom"/>
</dbReference>
<dbReference type="NCBIfam" id="TIGR04057">
    <property type="entry name" value="SusC_RagA_signa"/>
    <property type="match status" value="1"/>
</dbReference>
<dbReference type="SUPFAM" id="SSF49464">
    <property type="entry name" value="Carboxypeptidase regulatory domain-like"/>
    <property type="match status" value="1"/>
</dbReference>
<evidence type="ECO:0000259" key="9">
    <source>
        <dbReference type="Pfam" id="PF07715"/>
    </source>
</evidence>
<keyword evidence="8" id="KW-0732">Signal</keyword>
<dbReference type="InterPro" id="IPR039426">
    <property type="entry name" value="TonB-dep_rcpt-like"/>
</dbReference>
<feature type="domain" description="TonB-dependent receptor plug" evidence="9">
    <location>
        <begin position="119"/>
        <end position="242"/>
    </location>
</feature>
<feature type="chain" id="PRO_5042543719" evidence="8">
    <location>
        <begin position="21"/>
        <end position="1100"/>
    </location>
</feature>
<evidence type="ECO:0000256" key="3">
    <source>
        <dbReference type="ARBA" id="ARBA00022452"/>
    </source>
</evidence>
<feature type="signal peptide" evidence="8">
    <location>
        <begin position="1"/>
        <end position="20"/>
    </location>
</feature>
<evidence type="ECO:0000256" key="8">
    <source>
        <dbReference type="SAM" id="SignalP"/>
    </source>
</evidence>
<keyword evidence="3 7" id="KW-1134">Transmembrane beta strand</keyword>
<gene>
    <name evidence="10" type="ORF">NE651_13050</name>
</gene>
<comment type="similarity">
    <text evidence="7">Belongs to the TonB-dependent receptor family.</text>
</comment>
<dbReference type="InterPro" id="IPR023996">
    <property type="entry name" value="TonB-dep_OMP_SusC/RagA"/>
</dbReference>
<name>A0AAJ1FHQ1_9BACT</name>
<keyword evidence="4 7" id="KW-0812">Transmembrane</keyword>
<dbReference type="Pfam" id="PF07715">
    <property type="entry name" value="Plug"/>
    <property type="match status" value="1"/>
</dbReference>
<dbReference type="Pfam" id="PF13715">
    <property type="entry name" value="CarbopepD_reg_2"/>
    <property type="match status" value="1"/>
</dbReference>
<evidence type="ECO:0000313" key="10">
    <source>
        <dbReference type="EMBL" id="MCQ5083810.1"/>
    </source>
</evidence>
<proteinExistence type="inferred from homology"/>
<comment type="subcellular location">
    <subcellularLocation>
        <location evidence="1 7">Cell outer membrane</location>
        <topology evidence="1 7">Multi-pass membrane protein</topology>
    </subcellularLocation>
</comment>
<reference evidence="10" key="1">
    <citation type="submission" date="2022-06" db="EMBL/GenBank/DDBJ databases">
        <title>Isolation of gut microbiota from human fecal samples.</title>
        <authorList>
            <person name="Pamer E.G."/>
            <person name="Barat B."/>
            <person name="Waligurski E."/>
            <person name="Medina S."/>
            <person name="Paddock L."/>
            <person name="Mostad J."/>
        </authorList>
    </citation>
    <scope>NUCLEOTIDE SEQUENCE</scope>
    <source>
        <strain evidence="10">DFI.6.22</strain>
    </source>
</reference>
<dbReference type="NCBIfam" id="TIGR04056">
    <property type="entry name" value="OMP_RagA_SusC"/>
    <property type="match status" value="1"/>
</dbReference>
<dbReference type="EMBL" id="JANGBQ010000022">
    <property type="protein sequence ID" value="MCQ5083810.1"/>
    <property type="molecule type" value="Genomic_DNA"/>
</dbReference>
<evidence type="ECO:0000313" key="11">
    <source>
        <dbReference type="Proteomes" id="UP001205035"/>
    </source>
</evidence>
<dbReference type="Gene3D" id="2.40.170.20">
    <property type="entry name" value="TonB-dependent receptor, beta-barrel domain"/>
    <property type="match status" value="1"/>
</dbReference>
<evidence type="ECO:0000256" key="7">
    <source>
        <dbReference type="PROSITE-ProRule" id="PRU01360"/>
    </source>
</evidence>
<comment type="caution">
    <text evidence="10">The sequence shown here is derived from an EMBL/GenBank/DDBJ whole genome shotgun (WGS) entry which is preliminary data.</text>
</comment>
<dbReference type="Proteomes" id="UP001205035">
    <property type="component" value="Unassembled WGS sequence"/>
</dbReference>
<dbReference type="InterPro" id="IPR037066">
    <property type="entry name" value="Plug_dom_sf"/>
</dbReference>
<keyword evidence="5 7" id="KW-0472">Membrane</keyword>
<evidence type="ECO:0000256" key="1">
    <source>
        <dbReference type="ARBA" id="ARBA00004571"/>
    </source>
</evidence>
<keyword evidence="6 7" id="KW-0998">Cell outer membrane</keyword>
<organism evidence="10 11">
    <name type="scientific">Alistipes onderdonkii</name>
    <dbReference type="NCBI Taxonomy" id="328813"/>
    <lineage>
        <taxon>Bacteria</taxon>
        <taxon>Pseudomonadati</taxon>
        <taxon>Bacteroidota</taxon>
        <taxon>Bacteroidia</taxon>
        <taxon>Bacteroidales</taxon>
        <taxon>Rikenellaceae</taxon>
        <taxon>Alistipes</taxon>
    </lineage>
</organism>
<dbReference type="Gene3D" id="2.170.130.10">
    <property type="entry name" value="TonB-dependent receptor, plug domain"/>
    <property type="match status" value="1"/>
</dbReference>
<dbReference type="InterPro" id="IPR036942">
    <property type="entry name" value="Beta-barrel_TonB_sf"/>
</dbReference>
<evidence type="ECO:0000256" key="5">
    <source>
        <dbReference type="ARBA" id="ARBA00023136"/>
    </source>
</evidence>
<keyword evidence="2 7" id="KW-0813">Transport</keyword>
<dbReference type="Gene3D" id="2.60.40.1120">
    <property type="entry name" value="Carboxypeptidase-like, regulatory domain"/>
    <property type="match status" value="1"/>
</dbReference>
<dbReference type="SUPFAM" id="SSF56935">
    <property type="entry name" value="Porins"/>
    <property type="match status" value="1"/>
</dbReference>
<dbReference type="GO" id="GO:0009279">
    <property type="term" value="C:cell outer membrane"/>
    <property type="evidence" value="ECO:0007669"/>
    <property type="project" value="UniProtKB-SubCell"/>
</dbReference>
<evidence type="ECO:0000256" key="6">
    <source>
        <dbReference type="ARBA" id="ARBA00023237"/>
    </source>
</evidence>
<dbReference type="InterPro" id="IPR023997">
    <property type="entry name" value="TonB-dep_OMP_SusC/RagA_CS"/>
</dbReference>
<dbReference type="InterPro" id="IPR008969">
    <property type="entry name" value="CarboxyPept-like_regulatory"/>
</dbReference>
<dbReference type="PROSITE" id="PS52016">
    <property type="entry name" value="TONB_DEPENDENT_REC_3"/>
    <property type="match status" value="1"/>
</dbReference>
<accession>A0AAJ1FHQ1</accession>
<dbReference type="RefSeq" id="WP_256166519.1">
    <property type="nucleotide sequence ID" value="NZ_JANGBQ010000022.1"/>
</dbReference>
<dbReference type="AlphaFoldDB" id="A0AAJ1FHQ1"/>
<protein>
    <submittedName>
        <fullName evidence="10">SusC/RagA family TonB-linked outer membrane protein</fullName>
    </submittedName>
</protein>